<keyword evidence="8" id="KW-1185">Reference proteome</keyword>
<keyword evidence="3 6" id="KW-1133">Transmembrane helix</keyword>
<dbReference type="InterPro" id="IPR009801">
    <property type="entry name" value="TMEM126"/>
</dbReference>
<evidence type="ECO:0000256" key="1">
    <source>
        <dbReference type="ARBA" id="ARBA00004225"/>
    </source>
</evidence>
<comment type="caution">
    <text evidence="7">The sequence shown here is derived from an EMBL/GenBank/DDBJ whole genome shotgun (WGS) entry which is preliminary data.</text>
</comment>
<evidence type="ECO:0000256" key="2">
    <source>
        <dbReference type="ARBA" id="ARBA00022692"/>
    </source>
</evidence>
<comment type="subcellular location">
    <subcellularLocation>
        <location evidence="1">Mitochondrion membrane</location>
        <topology evidence="1">Multi-pass membrane protein</topology>
    </subcellularLocation>
</comment>
<protein>
    <submittedName>
        <fullName evidence="7">Transmembrane protein 126A</fullName>
    </submittedName>
</protein>
<dbReference type="GO" id="GO:0032981">
    <property type="term" value="P:mitochondrial respiratory chain complex I assembly"/>
    <property type="evidence" value="ECO:0007669"/>
    <property type="project" value="TreeGrafter"/>
</dbReference>
<keyword evidence="4" id="KW-0496">Mitochondrion</keyword>
<keyword evidence="2 6" id="KW-0812">Transmembrane</keyword>
<dbReference type="Proteomes" id="UP000424527">
    <property type="component" value="Unassembled WGS sequence"/>
</dbReference>
<dbReference type="GO" id="GO:0031966">
    <property type="term" value="C:mitochondrial membrane"/>
    <property type="evidence" value="ECO:0007669"/>
    <property type="project" value="UniProtKB-SubCell"/>
</dbReference>
<evidence type="ECO:0000256" key="5">
    <source>
        <dbReference type="ARBA" id="ARBA00023136"/>
    </source>
</evidence>
<accession>A0A6G0I3Y5</accession>
<evidence type="ECO:0000256" key="3">
    <source>
        <dbReference type="ARBA" id="ARBA00022989"/>
    </source>
</evidence>
<evidence type="ECO:0000313" key="8">
    <source>
        <dbReference type="Proteomes" id="UP000424527"/>
    </source>
</evidence>
<feature type="transmembrane region" description="Helical" evidence="6">
    <location>
        <begin position="113"/>
        <end position="136"/>
    </location>
</feature>
<dbReference type="EMBL" id="REGW02000015">
    <property type="protein sequence ID" value="KAE8286023.1"/>
    <property type="molecule type" value="Genomic_DNA"/>
</dbReference>
<evidence type="ECO:0000256" key="6">
    <source>
        <dbReference type="SAM" id="Phobius"/>
    </source>
</evidence>
<evidence type="ECO:0000256" key="4">
    <source>
        <dbReference type="ARBA" id="ARBA00023128"/>
    </source>
</evidence>
<feature type="transmembrane region" description="Helical" evidence="6">
    <location>
        <begin position="72"/>
        <end position="93"/>
    </location>
</feature>
<dbReference type="PANTHER" id="PTHR16296">
    <property type="entry name" value="UNCHARACTERIZED HYPOTHALAMUS PROTEIN HT007"/>
    <property type="match status" value="1"/>
</dbReference>
<gene>
    <name evidence="7" type="ORF">D5F01_LYC15703</name>
</gene>
<dbReference type="PANTHER" id="PTHR16296:SF2">
    <property type="entry name" value="TRANSMEMBRANE PROTEIN 126A"/>
    <property type="match status" value="1"/>
</dbReference>
<dbReference type="Pfam" id="PF07114">
    <property type="entry name" value="TMEM126"/>
    <property type="match status" value="1"/>
</dbReference>
<organism evidence="7 8">
    <name type="scientific">Larimichthys crocea</name>
    <name type="common">Large yellow croaker</name>
    <name type="synonym">Pseudosciaena crocea</name>
    <dbReference type="NCBI Taxonomy" id="215358"/>
    <lineage>
        <taxon>Eukaryota</taxon>
        <taxon>Metazoa</taxon>
        <taxon>Chordata</taxon>
        <taxon>Craniata</taxon>
        <taxon>Vertebrata</taxon>
        <taxon>Euteleostomi</taxon>
        <taxon>Actinopterygii</taxon>
        <taxon>Neopterygii</taxon>
        <taxon>Teleostei</taxon>
        <taxon>Neoteleostei</taxon>
        <taxon>Acanthomorphata</taxon>
        <taxon>Eupercaria</taxon>
        <taxon>Sciaenidae</taxon>
        <taxon>Larimichthys</taxon>
    </lineage>
</organism>
<name>A0A6G0I3Y5_LARCR</name>
<keyword evidence="5 6" id="KW-0472">Membrane</keyword>
<evidence type="ECO:0000313" key="7">
    <source>
        <dbReference type="EMBL" id="KAE8286023.1"/>
    </source>
</evidence>
<dbReference type="AlphaFoldDB" id="A0A6G0I3Y5"/>
<sequence>MSENTQKESASGNALPRAAIVEMLSKNFERLPSLDQKLFLYGPAYLGGNAGLAGLISNSLYRRALNVTQAPITSSMPMAVLPFMTTFALYNAIVSNPLMAGDLNCPSCALLRGALVGVVGGGVYPILLALPVNVALASKYNTAPMPEKGNVLRYWLDLTRPILRKMRAVLLLQALFGTYLGSRHFQSYTQLAGITFGSGREELND</sequence>
<reference evidence="7 8" key="1">
    <citation type="submission" date="2019-07" db="EMBL/GenBank/DDBJ databases">
        <title>Chromosome genome assembly for large yellow croaker.</title>
        <authorList>
            <person name="Xiao S."/>
        </authorList>
    </citation>
    <scope>NUCLEOTIDE SEQUENCE [LARGE SCALE GENOMIC DNA]</scope>
    <source>
        <strain evidence="7">JMULYC20181020</strain>
        <tissue evidence="7">Muscle</tissue>
    </source>
</reference>
<feature type="transmembrane region" description="Helical" evidence="6">
    <location>
        <begin position="38"/>
        <end position="60"/>
    </location>
</feature>
<proteinExistence type="predicted"/>